<keyword evidence="2" id="KW-1185">Reference proteome</keyword>
<evidence type="ECO:0000313" key="2">
    <source>
        <dbReference type="Proteomes" id="UP000704762"/>
    </source>
</evidence>
<organism evidence="1 2">
    <name type="scientific">Microlunatus panaciterrae</name>
    <dbReference type="NCBI Taxonomy" id="400768"/>
    <lineage>
        <taxon>Bacteria</taxon>
        <taxon>Bacillati</taxon>
        <taxon>Actinomycetota</taxon>
        <taxon>Actinomycetes</taxon>
        <taxon>Propionibacteriales</taxon>
        <taxon>Propionibacteriaceae</taxon>
        <taxon>Microlunatus</taxon>
    </lineage>
</organism>
<dbReference type="EMBL" id="JAFBCF010000001">
    <property type="protein sequence ID" value="MBM7797678.1"/>
    <property type="molecule type" value="Genomic_DNA"/>
</dbReference>
<proteinExistence type="predicted"/>
<dbReference type="RefSeq" id="WP_204916324.1">
    <property type="nucleotide sequence ID" value="NZ_BAAAQP010000011.1"/>
</dbReference>
<sequence>MSQETVELDTALSVAAIATCFRSALEQSGSHVRFARIRTDPDGQPTTADFAGSASGRTLTGRWCVQLYIRDDGASRHVELVILGSSMLAKAWQGTKGTHSLSAGRLKAVSVIDALKVVQGRQS</sequence>
<name>A0ABS2RG08_9ACTN</name>
<reference evidence="1 2" key="1">
    <citation type="submission" date="2021-01" db="EMBL/GenBank/DDBJ databases">
        <title>Sequencing the genomes of 1000 actinobacteria strains.</title>
        <authorList>
            <person name="Klenk H.-P."/>
        </authorList>
    </citation>
    <scope>NUCLEOTIDE SEQUENCE [LARGE SCALE GENOMIC DNA]</scope>
    <source>
        <strain evidence="1 2">DSM 18662</strain>
    </source>
</reference>
<protein>
    <submittedName>
        <fullName evidence="1">Uncharacterized protein</fullName>
    </submittedName>
</protein>
<comment type="caution">
    <text evidence="1">The sequence shown here is derived from an EMBL/GenBank/DDBJ whole genome shotgun (WGS) entry which is preliminary data.</text>
</comment>
<dbReference type="Proteomes" id="UP000704762">
    <property type="component" value="Unassembled WGS sequence"/>
</dbReference>
<evidence type="ECO:0000313" key="1">
    <source>
        <dbReference type="EMBL" id="MBM7797678.1"/>
    </source>
</evidence>
<gene>
    <name evidence="1" type="ORF">JOE57_000599</name>
</gene>
<accession>A0ABS2RG08</accession>